<evidence type="ECO:0000313" key="2">
    <source>
        <dbReference type="EMBL" id="PSU01102.1"/>
    </source>
</evidence>
<dbReference type="AlphaFoldDB" id="A0A2T3HUQ4"/>
<proteinExistence type="predicted"/>
<evidence type="ECO:0000313" key="3">
    <source>
        <dbReference type="Proteomes" id="UP000241858"/>
    </source>
</evidence>
<feature type="signal peptide" evidence="1">
    <location>
        <begin position="1"/>
        <end position="26"/>
    </location>
</feature>
<feature type="chain" id="PRO_5015513796" evidence="1">
    <location>
        <begin position="27"/>
        <end position="260"/>
    </location>
</feature>
<protein>
    <submittedName>
        <fullName evidence="2">DUF2884 domain-containing protein</fullName>
    </submittedName>
</protein>
<reference evidence="2 3" key="1">
    <citation type="submission" date="2018-03" db="EMBL/GenBank/DDBJ databases">
        <title>Whole genome sequencing of Histamine producing bacteria.</title>
        <authorList>
            <person name="Butler K."/>
        </authorList>
    </citation>
    <scope>NUCLEOTIDE SEQUENCE [LARGE SCALE GENOMIC DNA]</scope>
    <source>
        <strain evidence="2 3">DSM 23343</strain>
    </source>
</reference>
<dbReference type="Proteomes" id="UP000241858">
    <property type="component" value="Unassembled WGS sequence"/>
</dbReference>
<name>A0A2T3HUQ4_9GAMM</name>
<dbReference type="EMBL" id="PYLY01000037">
    <property type="protein sequence ID" value="PSU01102.1"/>
    <property type="molecule type" value="Genomic_DNA"/>
</dbReference>
<organism evidence="2 3">
    <name type="scientific">Photobacterium aquimaris</name>
    <dbReference type="NCBI Taxonomy" id="512643"/>
    <lineage>
        <taxon>Bacteria</taxon>
        <taxon>Pseudomonadati</taxon>
        <taxon>Pseudomonadota</taxon>
        <taxon>Gammaproteobacteria</taxon>
        <taxon>Vibrionales</taxon>
        <taxon>Vibrionaceae</taxon>
        <taxon>Photobacterium</taxon>
    </lineage>
</organism>
<dbReference type="Pfam" id="PF11101">
    <property type="entry name" value="DUF2884"/>
    <property type="match status" value="1"/>
</dbReference>
<comment type="caution">
    <text evidence="2">The sequence shown here is derived from an EMBL/GenBank/DDBJ whole genome shotgun (WGS) entry which is preliminary data.</text>
</comment>
<dbReference type="InterPro" id="IPR021307">
    <property type="entry name" value="DUF2884"/>
</dbReference>
<evidence type="ECO:0000256" key="1">
    <source>
        <dbReference type="SAM" id="SignalP"/>
    </source>
</evidence>
<gene>
    <name evidence="2" type="ORF">C0W81_16010</name>
</gene>
<sequence>MKQRERVMKKGLIGGLLLLSSGAVYAQSCPVNVPNPIHIDKGNVSVYEAGKPKLLIDDNNNLFINGKQVDLNTMQQQALTAYSDNMQTYLPQMAALAQQGTDLALAVLKDVSSSFNSQTAFAKVQTLVKQLSEQAQHKFYNAQGDFVMPADVFSSMDTTWKTEFENAIQQVTVESISSVLTALGDEMKHGDLDFSQMQTKFSKLKTQITDTVAQHSGEMKVKANDLCGSIEGLAKQEQQLQQIIPQLQDIPMFKSNANAR</sequence>
<keyword evidence="1" id="KW-0732">Signal</keyword>
<dbReference type="OrthoDB" id="5904592at2"/>
<accession>A0A2T3HUQ4</accession>